<name>A0A7J4XD33_9BACE</name>
<dbReference type="EMBL" id="VWMK01000030">
    <property type="protein sequence ID" value="KAA3757852.1"/>
    <property type="molecule type" value="Genomic_DNA"/>
</dbReference>
<reference evidence="1 2" key="1">
    <citation type="journal article" date="2019" name="Nat. Med.">
        <title>A library of human gut bacterial isolates paired with longitudinal multiomics data enables mechanistic microbiome research.</title>
        <authorList>
            <person name="Poyet M."/>
            <person name="Groussin M."/>
            <person name="Gibbons S.M."/>
            <person name="Avila-Pacheco J."/>
            <person name="Jiang X."/>
            <person name="Kearney S.M."/>
            <person name="Perrotta A.R."/>
            <person name="Berdy B."/>
            <person name="Zhao S."/>
            <person name="Lieberman T.D."/>
            <person name="Swanson P.K."/>
            <person name="Smith M."/>
            <person name="Roesemann S."/>
            <person name="Alexander J.E."/>
            <person name="Rich S.A."/>
            <person name="Livny J."/>
            <person name="Vlamakis H."/>
            <person name="Clish C."/>
            <person name="Bullock K."/>
            <person name="Deik A."/>
            <person name="Scott J."/>
            <person name="Pierce K.A."/>
            <person name="Xavier R.J."/>
            <person name="Alm E.J."/>
        </authorList>
    </citation>
    <scope>NUCLEOTIDE SEQUENCE [LARGE SCALE GENOMIC DNA]</scope>
    <source>
        <strain evidence="1 2">BIOML-A10</strain>
    </source>
</reference>
<dbReference type="RefSeq" id="WP_130059166.1">
    <property type="nucleotide sequence ID" value="NZ_CP081902.1"/>
</dbReference>
<accession>A0A7J4XD33</accession>
<dbReference type="AlphaFoldDB" id="A0A7J4XD33"/>
<comment type="caution">
    <text evidence="1">The sequence shown here is derived from an EMBL/GenBank/DDBJ whole genome shotgun (WGS) entry which is preliminary data.</text>
</comment>
<evidence type="ECO:0000313" key="2">
    <source>
        <dbReference type="Proteomes" id="UP000422221"/>
    </source>
</evidence>
<dbReference type="PROSITE" id="PS51257">
    <property type="entry name" value="PROKAR_LIPOPROTEIN"/>
    <property type="match status" value="1"/>
</dbReference>
<proteinExistence type="predicted"/>
<evidence type="ECO:0000313" key="1">
    <source>
        <dbReference type="EMBL" id="KAA3757852.1"/>
    </source>
</evidence>
<organism evidence="1 2">
    <name type="scientific">Bacteroides salyersiae</name>
    <dbReference type="NCBI Taxonomy" id="291644"/>
    <lineage>
        <taxon>Bacteria</taxon>
        <taxon>Pseudomonadati</taxon>
        <taxon>Bacteroidota</taxon>
        <taxon>Bacteroidia</taxon>
        <taxon>Bacteroidales</taxon>
        <taxon>Bacteroidaceae</taxon>
        <taxon>Bacteroides</taxon>
    </lineage>
</organism>
<protein>
    <submittedName>
        <fullName evidence="1">Uncharacterized protein</fullName>
    </submittedName>
</protein>
<gene>
    <name evidence="1" type="ORF">F3F73_21455</name>
</gene>
<dbReference type="Proteomes" id="UP000422221">
    <property type="component" value="Unassembled WGS sequence"/>
</dbReference>
<sequence length="270" mass="30289">MNIRKYILIICALSLFAACDHDNEKLVYESDTNNYFSFQIDKLNKELEKTENLLNIPVYREGTQGQASITARLLFQQNPDGTEAPGRDFISLEDEVVTFKEGQNCTNIKLKIDLSKLDYLTKAKANIVIGAGESTALSTFGKSSLVLSLSRKPTWVEFEEKGIYTSQFLGTSKEVTILKAEEAPFYIIKDCYVKNGDIRVDLDKNGIATIEQQRAFLHAEYGTGYAIGTGYLDADRKTVIMQIQFLVDLNGQWGIVSGTAFEESFTIPER</sequence>